<comment type="subcellular location">
    <subcellularLocation>
        <location evidence="1">Nucleus</location>
    </subcellularLocation>
</comment>
<evidence type="ECO:0000259" key="11">
    <source>
        <dbReference type="PROSITE" id="PS50119"/>
    </source>
</evidence>
<dbReference type="PANTHER" id="PTHR31832">
    <property type="entry name" value="B-BOX ZINC FINGER PROTEIN 22"/>
    <property type="match status" value="1"/>
</dbReference>
<evidence type="ECO:0000256" key="7">
    <source>
        <dbReference type="ARBA" id="ARBA00023163"/>
    </source>
</evidence>
<evidence type="ECO:0000256" key="1">
    <source>
        <dbReference type="ARBA" id="ARBA00004123"/>
    </source>
</evidence>
<dbReference type="GO" id="GO:0006355">
    <property type="term" value="P:regulation of DNA-templated transcription"/>
    <property type="evidence" value="ECO:0007669"/>
    <property type="project" value="TreeGrafter"/>
</dbReference>
<dbReference type="InterPro" id="IPR049808">
    <property type="entry name" value="CONSTANS-like_Bbox1"/>
</dbReference>
<dbReference type="InterPro" id="IPR051979">
    <property type="entry name" value="B-box_zinc_finger"/>
</dbReference>
<sequence>MKIQCTACEAVEAKVLCCADDAALSLGCDEKVHAANSLARKHRRVPLSSSSSRMPKCDICQWDLKQRNLGGSSSKGSLNKAEKLSSFRALPGRGDVVPSTGQFNEAASGHSNAGGSRPSRIPEWHLEEYYGSTSNLYESSEKRPKVCDVTSQDS</sequence>
<dbReference type="PROSITE" id="PS50119">
    <property type="entry name" value="ZF_BBOX"/>
    <property type="match status" value="1"/>
</dbReference>
<reference evidence="13" key="1">
    <citation type="submission" date="2019-07" db="EMBL/GenBank/DDBJ databases">
        <title>De Novo Assembly of kiwifruit Actinidia rufa.</title>
        <authorList>
            <person name="Sugita-Konishi S."/>
            <person name="Sato K."/>
            <person name="Mori E."/>
            <person name="Abe Y."/>
            <person name="Kisaki G."/>
            <person name="Hamano K."/>
            <person name="Suezawa K."/>
            <person name="Otani M."/>
            <person name="Fukuda T."/>
            <person name="Manabe T."/>
            <person name="Gomi K."/>
            <person name="Tabuchi M."/>
            <person name="Akimitsu K."/>
            <person name="Kataoka I."/>
        </authorList>
    </citation>
    <scope>NUCLEOTIDE SEQUENCE [LARGE SCALE GENOMIC DNA]</scope>
    <source>
        <strain evidence="13">cv. Fuchu</strain>
    </source>
</reference>
<name>A0A7J0DYK3_9ERIC</name>
<feature type="region of interest" description="Disordered" evidence="10">
    <location>
        <begin position="135"/>
        <end position="154"/>
    </location>
</feature>
<keyword evidence="7" id="KW-0804">Transcription</keyword>
<evidence type="ECO:0000256" key="4">
    <source>
        <dbReference type="ARBA" id="ARBA00022771"/>
    </source>
</evidence>
<organism evidence="12 13">
    <name type="scientific">Actinidia rufa</name>
    <dbReference type="NCBI Taxonomy" id="165716"/>
    <lineage>
        <taxon>Eukaryota</taxon>
        <taxon>Viridiplantae</taxon>
        <taxon>Streptophyta</taxon>
        <taxon>Embryophyta</taxon>
        <taxon>Tracheophyta</taxon>
        <taxon>Spermatophyta</taxon>
        <taxon>Magnoliopsida</taxon>
        <taxon>eudicotyledons</taxon>
        <taxon>Gunneridae</taxon>
        <taxon>Pentapetalae</taxon>
        <taxon>asterids</taxon>
        <taxon>Ericales</taxon>
        <taxon>Actinidiaceae</taxon>
        <taxon>Actinidia</taxon>
    </lineage>
</organism>
<keyword evidence="6" id="KW-0805">Transcription regulation</keyword>
<proteinExistence type="predicted"/>
<evidence type="ECO:0000256" key="5">
    <source>
        <dbReference type="ARBA" id="ARBA00022833"/>
    </source>
</evidence>
<evidence type="ECO:0000256" key="9">
    <source>
        <dbReference type="PROSITE-ProRule" id="PRU00024"/>
    </source>
</evidence>
<feature type="compositionally biased region" description="Polar residues" evidence="10">
    <location>
        <begin position="99"/>
        <end position="114"/>
    </location>
</feature>
<evidence type="ECO:0000313" key="12">
    <source>
        <dbReference type="EMBL" id="GFS45423.1"/>
    </source>
</evidence>
<comment type="caution">
    <text evidence="12">The sequence shown here is derived from an EMBL/GenBank/DDBJ whole genome shotgun (WGS) entry which is preliminary data.</text>
</comment>
<dbReference type="OrthoDB" id="153872at2759"/>
<evidence type="ECO:0000256" key="2">
    <source>
        <dbReference type="ARBA" id="ARBA00022723"/>
    </source>
</evidence>
<keyword evidence="13" id="KW-1185">Reference proteome</keyword>
<keyword evidence="4 9" id="KW-0863">Zinc-finger</keyword>
<dbReference type="GO" id="GO:0005634">
    <property type="term" value="C:nucleus"/>
    <property type="evidence" value="ECO:0007669"/>
    <property type="project" value="UniProtKB-SubCell"/>
</dbReference>
<gene>
    <name evidence="12" type="ORF">Acr_00g0095990</name>
</gene>
<dbReference type="InterPro" id="IPR000315">
    <property type="entry name" value="Znf_B-box"/>
</dbReference>
<dbReference type="CDD" id="cd19821">
    <property type="entry name" value="Bbox1_BBX-like"/>
    <property type="match status" value="1"/>
</dbReference>
<dbReference type="AlphaFoldDB" id="A0A7J0DYK3"/>
<feature type="domain" description="B box-type" evidence="11">
    <location>
        <begin position="1"/>
        <end position="47"/>
    </location>
</feature>
<dbReference type="SMART" id="SM00336">
    <property type="entry name" value="BBOX"/>
    <property type="match status" value="1"/>
</dbReference>
<evidence type="ECO:0000256" key="10">
    <source>
        <dbReference type="SAM" id="MobiDB-lite"/>
    </source>
</evidence>
<protein>
    <submittedName>
        <fullName evidence="12">Light-regulated zinc finger protein 1</fullName>
    </submittedName>
</protein>
<dbReference type="PANTHER" id="PTHR31832:SF68">
    <property type="entry name" value="B-BOX ZINC FINGER PROTEIN 22"/>
    <property type="match status" value="1"/>
</dbReference>
<evidence type="ECO:0000313" key="13">
    <source>
        <dbReference type="Proteomes" id="UP000585474"/>
    </source>
</evidence>
<keyword evidence="8" id="KW-0539">Nucleus</keyword>
<evidence type="ECO:0000256" key="6">
    <source>
        <dbReference type="ARBA" id="ARBA00023015"/>
    </source>
</evidence>
<evidence type="ECO:0000256" key="3">
    <source>
        <dbReference type="ARBA" id="ARBA00022737"/>
    </source>
</evidence>
<evidence type="ECO:0000256" key="8">
    <source>
        <dbReference type="ARBA" id="ARBA00023242"/>
    </source>
</evidence>
<dbReference type="GO" id="GO:0009640">
    <property type="term" value="P:photomorphogenesis"/>
    <property type="evidence" value="ECO:0007669"/>
    <property type="project" value="TreeGrafter"/>
</dbReference>
<keyword evidence="2" id="KW-0479">Metal-binding</keyword>
<dbReference type="GO" id="GO:0008270">
    <property type="term" value="F:zinc ion binding"/>
    <property type="evidence" value="ECO:0007669"/>
    <property type="project" value="UniProtKB-KW"/>
</dbReference>
<accession>A0A7J0DYK3</accession>
<dbReference type="Proteomes" id="UP000585474">
    <property type="component" value="Unassembled WGS sequence"/>
</dbReference>
<keyword evidence="3" id="KW-0677">Repeat</keyword>
<keyword evidence="5" id="KW-0862">Zinc</keyword>
<dbReference type="EMBL" id="BJWL01000447">
    <property type="protein sequence ID" value="GFS45423.1"/>
    <property type="molecule type" value="Genomic_DNA"/>
</dbReference>
<feature type="region of interest" description="Disordered" evidence="10">
    <location>
        <begin position="89"/>
        <end position="120"/>
    </location>
</feature>